<dbReference type="InterPro" id="IPR038324">
    <property type="entry name" value="Rpb4/RPC9_sf"/>
</dbReference>
<organism evidence="1 2">
    <name type="scientific">Gracilibacillus ureilyticus</name>
    <dbReference type="NCBI Taxonomy" id="531814"/>
    <lineage>
        <taxon>Bacteria</taxon>
        <taxon>Bacillati</taxon>
        <taxon>Bacillota</taxon>
        <taxon>Bacilli</taxon>
        <taxon>Bacillales</taxon>
        <taxon>Bacillaceae</taxon>
        <taxon>Gracilibacillus</taxon>
    </lineage>
</organism>
<dbReference type="OrthoDB" id="2084556at2"/>
<dbReference type="GO" id="GO:0010468">
    <property type="term" value="P:regulation of gene expression"/>
    <property type="evidence" value="ECO:0007669"/>
    <property type="project" value="InterPro"/>
</dbReference>
<gene>
    <name evidence="1" type="ORF">SAMN04487944_12530</name>
</gene>
<keyword evidence="2" id="KW-1185">Reference proteome</keyword>
<dbReference type="Gene3D" id="1.20.1250.40">
    <property type="match status" value="1"/>
</dbReference>
<name>A0A1H9VMZ0_9BACI</name>
<dbReference type="InterPro" id="IPR020115">
    <property type="entry name" value="Fin"/>
</dbReference>
<evidence type="ECO:0000313" key="1">
    <source>
        <dbReference type="EMBL" id="SES22939.1"/>
    </source>
</evidence>
<dbReference type="AlphaFoldDB" id="A0A1H9VMZ0"/>
<accession>A0A1H9VMZ0</accession>
<evidence type="ECO:0000313" key="2">
    <source>
        <dbReference type="Proteomes" id="UP000199687"/>
    </source>
</evidence>
<proteinExistence type="predicted"/>
<dbReference type="Proteomes" id="UP000199687">
    <property type="component" value="Unassembled WGS sequence"/>
</dbReference>
<reference evidence="1 2" key="1">
    <citation type="submission" date="2016-10" db="EMBL/GenBank/DDBJ databases">
        <authorList>
            <person name="de Groot N.N."/>
        </authorList>
    </citation>
    <scope>NUCLEOTIDE SEQUENCE [LARGE SCALE GENOMIC DNA]</scope>
    <source>
        <strain evidence="1 2">CGMCC 1.7727</strain>
    </source>
</reference>
<evidence type="ECO:0008006" key="3">
    <source>
        <dbReference type="Google" id="ProtNLM"/>
    </source>
</evidence>
<protein>
    <recommendedName>
        <fullName evidence="3">Anti-sigma-F factor Fin</fullName>
    </recommendedName>
</protein>
<dbReference type="STRING" id="531814.SAMN04487944_12530"/>
<dbReference type="EMBL" id="FOGL01000025">
    <property type="protein sequence ID" value="SES22939.1"/>
    <property type="molecule type" value="Genomic_DNA"/>
</dbReference>
<sequence length="76" mass="8923">MALVYKCKHCGCEVGRLNSQMLDLNKIGWEHLTTEEKSRLMNHRPTEHLEINSICENCQDTLESNPAYHELDYFIQ</sequence>
<dbReference type="Pfam" id="PF10955">
    <property type="entry name" value="Fin"/>
    <property type="match status" value="1"/>
</dbReference>
<dbReference type="RefSeq" id="WP_089743960.1">
    <property type="nucleotide sequence ID" value="NZ_FOGL01000025.1"/>
</dbReference>